<evidence type="ECO:0000256" key="3">
    <source>
        <dbReference type="ARBA" id="ARBA00022989"/>
    </source>
</evidence>
<keyword evidence="3 5" id="KW-1133">Transmembrane helix</keyword>
<dbReference type="CDD" id="cd16914">
    <property type="entry name" value="EcfT"/>
    <property type="match status" value="1"/>
</dbReference>
<comment type="subcellular location">
    <subcellularLocation>
        <location evidence="1">Membrane</location>
        <topology evidence="1">Multi-pass membrane protein</topology>
    </subcellularLocation>
</comment>
<feature type="transmembrane region" description="Helical" evidence="5">
    <location>
        <begin position="44"/>
        <end position="63"/>
    </location>
</feature>
<accession>A0ABZ2MKE0</accession>
<dbReference type="RefSeq" id="WP_338751322.1">
    <property type="nucleotide sequence ID" value="NZ_CP144913.1"/>
</dbReference>
<evidence type="ECO:0000256" key="1">
    <source>
        <dbReference type="ARBA" id="ARBA00004141"/>
    </source>
</evidence>
<dbReference type="PANTHER" id="PTHR33514">
    <property type="entry name" value="PROTEIN ABCI12, CHLOROPLASTIC"/>
    <property type="match status" value="1"/>
</dbReference>
<organism evidence="6 7">
    <name type="scientific">Janibacter alittae</name>
    <dbReference type="NCBI Taxonomy" id="3115209"/>
    <lineage>
        <taxon>Bacteria</taxon>
        <taxon>Bacillati</taxon>
        <taxon>Actinomycetota</taxon>
        <taxon>Actinomycetes</taxon>
        <taxon>Micrococcales</taxon>
        <taxon>Intrasporangiaceae</taxon>
        <taxon>Janibacter</taxon>
    </lineage>
</organism>
<feature type="transmembrane region" description="Helical" evidence="5">
    <location>
        <begin position="69"/>
        <end position="86"/>
    </location>
</feature>
<dbReference type="PANTHER" id="PTHR33514:SF13">
    <property type="entry name" value="PROTEIN ABCI12, CHLOROPLASTIC"/>
    <property type="match status" value="1"/>
</dbReference>
<dbReference type="Proteomes" id="UP001382727">
    <property type="component" value="Chromosome"/>
</dbReference>
<name>A0ABZ2MKE0_9MICO</name>
<keyword evidence="7" id="KW-1185">Reference proteome</keyword>
<evidence type="ECO:0000313" key="7">
    <source>
        <dbReference type="Proteomes" id="UP001382727"/>
    </source>
</evidence>
<evidence type="ECO:0000256" key="5">
    <source>
        <dbReference type="SAM" id="Phobius"/>
    </source>
</evidence>
<dbReference type="Pfam" id="PF02361">
    <property type="entry name" value="CbiQ"/>
    <property type="match status" value="1"/>
</dbReference>
<evidence type="ECO:0000256" key="4">
    <source>
        <dbReference type="ARBA" id="ARBA00023136"/>
    </source>
</evidence>
<reference evidence="6 7" key="1">
    <citation type="submission" date="2024-02" db="EMBL/GenBank/DDBJ databases">
        <title>Janibacter sp. nov., isolated from gut of marine sandworm.</title>
        <authorList>
            <person name="Kim B."/>
            <person name="Jun M.O."/>
            <person name="Shin N.-R."/>
        </authorList>
    </citation>
    <scope>NUCLEOTIDE SEQUENCE [LARGE SCALE GENOMIC DNA]</scope>
    <source>
        <strain evidence="6 7">A1S7</strain>
    </source>
</reference>
<evidence type="ECO:0000256" key="2">
    <source>
        <dbReference type="ARBA" id="ARBA00022692"/>
    </source>
</evidence>
<proteinExistence type="predicted"/>
<protein>
    <submittedName>
        <fullName evidence="6">Energy-coupling factor transporter transmembrane protein EcfT</fullName>
    </submittedName>
</protein>
<keyword evidence="4 5" id="KW-0472">Membrane</keyword>
<dbReference type="InterPro" id="IPR003339">
    <property type="entry name" value="ABC/ECF_trnsptr_transmembrane"/>
</dbReference>
<dbReference type="EMBL" id="CP144913">
    <property type="protein sequence ID" value="WXB77433.1"/>
    <property type="molecule type" value="Genomic_DNA"/>
</dbReference>
<keyword evidence="2 5" id="KW-0812">Transmembrane</keyword>
<sequence>MSTPALLGAYRPGTTWLHRLGPGAKLLGLCACAVLLVAVRWPPLAVGAVIVALALAFTSGIGWRGAVRTLRGVLLVAVLLGGWLIWQHGWERALDSLGDLLALVLLASVLTRTTSVDEMLDTVTRALMPFRRLGADPERTALTFSLMIRAIPSTLEVAEETRQAALARGMTRSPRARLVPLVIRVVARAQATGEALVARGVDD</sequence>
<evidence type="ECO:0000313" key="6">
    <source>
        <dbReference type="EMBL" id="WXB77433.1"/>
    </source>
</evidence>
<feature type="transmembrane region" description="Helical" evidence="5">
    <location>
        <begin position="20"/>
        <end position="39"/>
    </location>
</feature>
<gene>
    <name evidence="6" type="ORF">V1351_05035</name>
</gene>